<evidence type="ECO:0000313" key="7">
    <source>
        <dbReference type="EMBL" id="BAS71492.1"/>
    </source>
</evidence>
<dbReference type="Proteomes" id="UP000059680">
    <property type="component" value="Chromosome 1"/>
</dbReference>
<evidence type="ECO:0000256" key="4">
    <source>
        <dbReference type="ARBA" id="ARBA00022741"/>
    </source>
</evidence>
<feature type="domain" description="Disease resistance N-terminal" evidence="6">
    <location>
        <begin position="12"/>
        <end position="42"/>
    </location>
</feature>
<dbReference type="EMBL" id="AP014957">
    <property type="protein sequence ID" value="BAS71492.1"/>
    <property type="molecule type" value="Genomic_DNA"/>
</dbReference>
<proteinExistence type="inferred from homology"/>
<dbReference type="PANTHER" id="PTHR19338">
    <property type="entry name" value="TRANSLOCASE OF INNER MITOCHONDRIAL MEMBRANE 13 HOMOLOG"/>
    <property type="match status" value="1"/>
</dbReference>
<evidence type="ECO:0000256" key="2">
    <source>
        <dbReference type="ARBA" id="ARBA00022614"/>
    </source>
</evidence>
<evidence type="ECO:0000256" key="1">
    <source>
        <dbReference type="ARBA" id="ARBA00008894"/>
    </source>
</evidence>
<accession>A0A0P0V0Z7</accession>
<reference evidence="8" key="1">
    <citation type="journal article" date="2005" name="Nature">
        <title>The map-based sequence of the rice genome.</title>
        <authorList>
            <consortium name="International rice genome sequencing project (IRGSP)"/>
            <person name="Matsumoto T."/>
            <person name="Wu J."/>
            <person name="Kanamori H."/>
            <person name="Katayose Y."/>
            <person name="Fujisawa M."/>
            <person name="Namiki N."/>
            <person name="Mizuno H."/>
            <person name="Yamamoto K."/>
            <person name="Antonio B.A."/>
            <person name="Baba T."/>
            <person name="Sakata K."/>
            <person name="Nagamura Y."/>
            <person name="Aoki H."/>
            <person name="Arikawa K."/>
            <person name="Arita K."/>
            <person name="Bito T."/>
            <person name="Chiden Y."/>
            <person name="Fujitsuka N."/>
            <person name="Fukunaka R."/>
            <person name="Hamada M."/>
            <person name="Harada C."/>
            <person name="Hayashi A."/>
            <person name="Hijishita S."/>
            <person name="Honda M."/>
            <person name="Hosokawa S."/>
            <person name="Ichikawa Y."/>
            <person name="Idonuma A."/>
            <person name="Iijima M."/>
            <person name="Ikeda M."/>
            <person name="Ikeno M."/>
            <person name="Ito K."/>
            <person name="Ito S."/>
            <person name="Ito T."/>
            <person name="Ito Y."/>
            <person name="Ito Y."/>
            <person name="Iwabuchi A."/>
            <person name="Kamiya K."/>
            <person name="Karasawa W."/>
            <person name="Kurita K."/>
            <person name="Katagiri S."/>
            <person name="Kikuta A."/>
            <person name="Kobayashi H."/>
            <person name="Kobayashi N."/>
            <person name="Machita K."/>
            <person name="Maehara T."/>
            <person name="Masukawa M."/>
            <person name="Mizubayashi T."/>
            <person name="Mukai Y."/>
            <person name="Nagasaki H."/>
            <person name="Nagata Y."/>
            <person name="Naito S."/>
            <person name="Nakashima M."/>
            <person name="Nakama Y."/>
            <person name="Nakamichi Y."/>
            <person name="Nakamura M."/>
            <person name="Meguro A."/>
            <person name="Negishi M."/>
            <person name="Ohta I."/>
            <person name="Ohta T."/>
            <person name="Okamoto M."/>
            <person name="Ono N."/>
            <person name="Saji S."/>
            <person name="Sakaguchi M."/>
            <person name="Sakai K."/>
            <person name="Shibata M."/>
            <person name="Shimokawa T."/>
            <person name="Song J."/>
            <person name="Takazaki Y."/>
            <person name="Terasawa K."/>
            <person name="Tsugane M."/>
            <person name="Tsuji K."/>
            <person name="Ueda S."/>
            <person name="Waki K."/>
            <person name="Yamagata H."/>
            <person name="Yamamoto M."/>
            <person name="Yamamoto S."/>
            <person name="Yamane H."/>
            <person name="Yoshiki S."/>
            <person name="Yoshihara R."/>
            <person name="Yukawa K."/>
            <person name="Zhong H."/>
            <person name="Yano M."/>
            <person name="Yuan Q."/>
            <person name="Ouyang S."/>
            <person name="Liu J."/>
            <person name="Jones K.M."/>
            <person name="Gansberger K."/>
            <person name="Moffat K."/>
            <person name="Hill J."/>
            <person name="Bera J."/>
            <person name="Fadrosh D."/>
            <person name="Jin S."/>
            <person name="Johri S."/>
            <person name="Kim M."/>
            <person name="Overton L."/>
            <person name="Reardon M."/>
            <person name="Tsitrin T."/>
            <person name="Vuong H."/>
            <person name="Weaver B."/>
            <person name="Ciecko A."/>
            <person name="Tallon L."/>
            <person name="Jackson J."/>
            <person name="Pai G."/>
            <person name="Aken S.V."/>
            <person name="Utterback T."/>
            <person name="Reidmuller S."/>
            <person name="Feldblyum T."/>
            <person name="Hsiao J."/>
            <person name="Zismann V."/>
            <person name="Iobst S."/>
            <person name="de Vazeille A.R."/>
            <person name="Buell C.R."/>
            <person name="Ying K."/>
            <person name="Li Y."/>
            <person name="Lu T."/>
            <person name="Huang Y."/>
            <person name="Zhao Q."/>
            <person name="Feng Q."/>
            <person name="Zhang L."/>
            <person name="Zhu J."/>
            <person name="Weng Q."/>
            <person name="Mu J."/>
            <person name="Lu Y."/>
            <person name="Fan D."/>
            <person name="Liu Y."/>
            <person name="Guan J."/>
            <person name="Zhang Y."/>
            <person name="Yu S."/>
            <person name="Liu X."/>
            <person name="Zhang Y."/>
            <person name="Hong G."/>
            <person name="Han B."/>
            <person name="Choisne N."/>
            <person name="Demange N."/>
            <person name="Orjeda G."/>
            <person name="Samain S."/>
            <person name="Cattolico L."/>
            <person name="Pelletier E."/>
            <person name="Couloux A."/>
            <person name="Segurens B."/>
            <person name="Wincker P."/>
            <person name="D'Hont A."/>
            <person name="Scarpelli C."/>
            <person name="Weissenbach J."/>
            <person name="Salanoubat M."/>
            <person name="Quetier F."/>
            <person name="Yu Y."/>
            <person name="Kim H.R."/>
            <person name="Rambo T."/>
            <person name="Currie J."/>
            <person name="Collura K."/>
            <person name="Luo M."/>
            <person name="Yang T."/>
            <person name="Ammiraju J.S.S."/>
            <person name="Engler F."/>
            <person name="Soderlund C."/>
            <person name="Wing R.A."/>
            <person name="Palmer L.E."/>
            <person name="de la Bastide M."/>
            <person name="Spiegel L."/>
            <person name="Nascimento L."/>
            <person name="Zutavern T."/>
            <person name="O'Shaughnessy A."/>
            <person name="Dike S."/>
            <person name="Dedhia N."/>
            <person name="Preston R."/>
            <person name="Balija V."/>
            <person name="McCombie W.R."/>
            <person name="Chow T."/>
            <person name="Chen H."/>
            <person name="Chung M."/>
            <person name="Chen C."/>
            <person name="Shaw J."/>
            <person name="Wu H."/>
            <person name="Hsiao K."/>
            <person name="Chao Y."/>
            <person name="Chu M."/>
            <person name="Cheng C."/>
            <person name="Hour A."/>
            <person name="Lee P."/>
            <person name="Lin S."/>
            <person name="Lin Y."/>
            <person name="Liou J."/>
            <person name="Liu S."/>
            <person name="Hsing Y."/>
            <person name="Raghuvanshi S."/>
            <person name="Mohanty A."/>
            <person name="Bharti A.K."/>
            <person name="Gaur A."/>
            <person name="Gupta V."/>
            <person name="Kumar D."/>
            <person name="Ravi V."/>
            <person name="Vij S."/>
            <person name="Kapur A."/>
            <person name="Khurana P."/>
            <person name="Khurana P."/>
            <person name="Khurana J.P."/>
            <person name="Tyagi A.K."/>
            <person name="Gaikwad K."/>
            <person name="Singh A."/>
            <person name="Dalal V."/>
            <person name="Srivastava S."/>
            <person name="Dixit A."/>
            <person name="Pal A.K."/>
            <person name="Ghazi I.A."/>
            <person name="Yadav M."/>
            <person name="Pandit A."/>
            <person name="Bhargava A."/>
            <person name="Sureshbabu K."/>
            <person name="Batra K."/>
            <person name="Sharma T.R."/>
            <person name="Mohapatra T."/>
            <person name="Singh N.K."/>
            <person name="Messing J."/>
            <person name="Nelson A.B."/>
            <person name="Fuks G."/>
            <person name="Kavchok S."/>
            <person name="Keizer G."/>
            <person name="Linton E."/>
            <person name="Llaca V."/>
            <person name="Song R."/>
            <person name="Tanyolac B."/>
            <person name="Young S."/>
            <person name="Ho-Il K."/>
            <person name="Hahn J.H."/>
            <person name="Sangsakoo G."/>
            <person name="Vanavichit A."/>
            <person name="de Mattos Luiz.A.T."/>
            <person name="Zimmer P.D."/>
            <person name="Malone G."/>
            <person name="Dellagostin O."/>
            <person name="de Oliveira A.C."/>
            <person name="Bevan M."/>
            <person name="Bancroft I."/>
            <person name="Minx P."/>
            <person name="Cordum H."/>
            <person name="Wilson R."/>
            <person name="Cheng Z."/>
            <person name="Jin W."/>
            <person name="Jiang J."/>
            <person name="Leong S.A."/>
            <person name="Iwama H."/>
            <person name="Gojobori T."/>
            <person name="Itoh T."/>
            <person name="Niimura Y."/>
            <person name="Fujii Y."/>
            <person name="Habara T."/>
            <person name="Sakai H."/>
            <person name="Sato Y."/>
            <person name="Wilson G."/>
            <person name="Kumar K."/>
            <person name="McCouch S."/>
            <person name="Juretic N."/>
            <person name="Hoen D."/>
            <person name="Wright S."/>
            <person name="Bruskiewich R."/>
            <person name="Bureau T."/>
            <person name="Miyao A."/>
            <person name="Hirochika H."/>
            <person name="Nishikawa T."/>
            <person name="Kadowaki K."/>
            <person name="Sugiura M."/>
            <person name="Burr B."/>
            <person name="Sasaki T."/>
        </authorList>
    </citation>
    <scope>NUCLEOTIDE SEQUENCE [LARGE SCALE GENOMIC DNA]</scope>
    <source>
        <strain evidence="8">cv. Nipponbare</strain>
    </source>
</reference>
<gene>
    <name evidence="7" type="ordered locus">Os01g0269500</name>
    <name evidence="7" type="ORF">OSNPB_010269500</name>
</gene>
<dbReference type="PaxDb" id="39947-A0A0P0V0Z7"/>
<dbReference type="InterPro" id="IPR041118">
    <property type="entry name" value="Rx_N"/>
</dbReference>
<dbReference type="GO" id="GO:0006952">
    <property type="term" value="P:defense response"/>
    <property type="evidence" value="ECO:0007669"/>
    <property type="project" value="UniProtKB-KW"/>
</dbReference>
<organism evidence="7 8">
    <name type="scientific">Oryza sativa subsp. japonica</name>
    <name type="common">Rice</name>
    <dbReference type="NCBI Taxonomy" id="39947"/>
    <lineage>
        <taxon>Eukaryota</taxon>
        <taxon>Viridiplantae</taxon>
        <taxon>Streptophyta</taxon>
        <taxon>Embryophyta</taxon>
        <taxon>Tracheophyta</taxon>
        <taxon>Spermatophyta</taxon>
        <taxon>Magnoliopsida</taxon>
        <taxon>Liliopsida</taxon>
        <taxon>Poales</taxon>
        <taxon>Poaceae</taxon>
        <taxon>BOP clade</taxon>
        <taxon>Oryzoideae</taxon>
        <taxon>Oryzeae</taxon>
        <taxon>Oryzinae</taxon>
        <taxon>Oryza</taxon>
        <taxon>Oryza sativa</taxon>
    </lineage>
</organism>
<evidence type="ECO:0000256" key="3">
    <source>
        <dbReference type="ARBA" id="ARBA00022737"/>
    </source>
</evidence>
<keyword evidence="8" id="KW-1185">Reference proteome</keyword>
<dbReference type="InParanoid" id="A0A0P0V0Z7"/>
<evidence type="ECO:0000256" key="5">
    <source>
        <dbReference type="ARBA" id="ARBA00022821"/>
    </source>
</evidence>
<dbReference type="Gene3D" id="1.20.5.4130">
    <property type="match status" value="1"/>
</dbReference>
<feature type="non-terminal residue" evidence="7">
    <location>
        <position position="1"/>
    </location>
</feature>
<reference evidence="7 8" key="3">
    <citation type="journal article" date="2013" name="Rice">
        <title>Improvement of the Oryza sativa Nipponbare reference genome using next generation sequence and optical map data.</title>
        <authorList>
            <person name="Kawahara Y."/>
            <person name="de la Bastide M."/>
            <person name="Hamilton J.P."/>
            <person name="Kanamori H."/>
            <person name="McCombie W.R."/>
            <person name="Ouyang S."/>
            <person name="Schwartz D.C."/>
            <person name="Tanaka T."/>
            <person name="Wu J."/>
            <person name="Zhou S."/>
            <person name="Childs K.L."/>
            <person name="Davidson R.M."/>
            <person name="Lin H."/>
            <person name="Quesada-Ocampo L."/>
            <person name="Vaillancourt B."/>
            <person name="Sakai H."/>
            <person name="Lee S.S."/>
            <person name="Kim J."/>
            <person name="Numa H."/>
            <person name="Itoh T."/>
            <person name="Buell C.R."/>
            <person name="Matsumoto T."/>
        </authorList>
    </citation>
    <scope>NUCLEOTIDE SEQUENCE [LARGE SCALE GENOMIC DNA]</scope>
    <source>
        <strain evidence="8">cv. Nipponbare</strain>
    </source>
</reference>
<dbReference type="CDD" id="cd14798">
    <property type="entry name" value="RX-CC_like"/>
    <property type="match status" value="1"/>
</dbReference>
<dbReference type="SMR" id="A0A0P0V0Z7"/>
<protein>
    <submittedName>
        <fullName evidence="7">Os01g0269500 protein</fullName>
    </submittedName>
</protein>
<evidence type="ECO:0000313" key="8">
    <source>
        <dbReference type="Proteomes" id="UP000059680"/>
    </source>
</evidence>
<reference evidence="7 8" key="2">
    <citation type="journal article" date="2013" name="Plant Cell Physiol.">
        <title>Rice Annotation Project Database (RAP-DB): an integrative and interactive database for rice genomics.</title>
        <authorList>
            <person name="Sakai H."/>
            <person name="Lee S.S."/>
            <person name="Tanaka T."/>
            <person name="Numa H."/>
            <person name="Kim J."/>
            <person name="Kawahara Y."/>
            <person name="Wakimoto H."/>
            <person name="Yang C.C."/>
            <person name="Iwamoto M."/>
            <person name="Abe T."/>
            <person name="Yamada Y."/>
            <person name="Muto A."/>
            <person name="Inokuchi H."/>
            <person name="Ikemura T."/>
            <person name="Matsumoto T."/>
            <person name="Sasaki T."/>
            <person name="Itoh T."/>
        </authorList>
    </citation>
    <scope>NUCLEOTIDE SEQUENCE [LARGE SCALE GENOMIC DNA]</scope>
    <source>
        <strain evidence="8">cv. Nipponbare</strain>
    </source>
</reference>
<dbReference type="InterPro" id="IPR038005">
    <property type="entry name" value="RX-like_CC"/>
</dbReference>
<keyword evidence="5" id="KW-0611">Plant defense</keyword>
<dbReference type="GO" id="GO:0000166">
    <property type="term" value="F:nucleotide binding"/>
    <property type="evidence" value="ECO:0007669"/>
    <property type="project" value="UniProtKB-KW"/>
</dbReference>
<dbReference type="Pfam" id="PF18052">
    <property type="entry name" value="Rx_N"/>
    <property type="match status" value="1"/>
</dbReference>
<keyword evidence="2" id="KW-0433">Leucine-rich repeat</keyword>
<evidence type="ECO:0000259" key="6">
    <source>
        <dbReference type="Pfam" id="PF18052"/>
    </source>
</evidence>
<dbReference type="Gramene" id="Os01t0269500-01">
    <property type="protein sequence ID" value="Os01t0269500-01"/>
    <property type="gene ID" value="Os01g0269500"/>
</dbReference>
<comment type="similarity">
    <text evidence="1">Belongs to the disease resistance NB-LRR family.</text>
</comment>
<dbReference type="OMA" id="YLIRTWY"/>
<keyword evidence="3" id="KW-0677">Repeat</keyword>
<dbReference type="AlphaFoldDB" id="A0A0P0V0Z7"/>
<dbReference type="PANTHER" id="PTHR19338:SF55">
    <property type="entry name" value="OS03G0422900 PROTEIN"/>
    <property type="match status" value="1"/>
</dbReference>
<name>A0A0P0V0Z7_ORYSJ</name>
<keyword evidence="4" id="KW-0547">Nucleotide-binding</keyword>
<sequence>HLAVDACRDGFKKTRTWMKQVREVAFDAEDCIDTFWCYIGHHYGARGVRCYCVPKVVYTLKTLKVRNNLAIKIQSLRTRVQRVSERRLRYMLNPTIG</sequence>
<dbReference type="STRING" id="39947.A0A0P0V0Z7"/>